<reference evidence="1" key="1">
    <citation type="submission" date="2021-08" db="EMBL/GenBank/DDBJ databases">
        <title>Novel anaerobic bacterium isolated from sea squirt in East Sea, Republic of Korea.</title>
        <authorList>
            <person name="Nguyen T.H."/>
            <person name="Li Z."/>
            <person name="Lee Y.-J."/>
            <person name="Ko J."/>
            <person name="Kim S.-G."/>
        </authorList>
    </citation>
    <scope>NUCLEOTIDE SEQUENCE</scope>
    <source>
        <strain evidence="1">KCTC 25031</strain>
    </source>
</reference>
<sequence>MNYSSQLSSSHYIIISIVVIVLVVTAILYKKYLKKVKQKKLFTEKVNLYNLGHPSSIFQKIVAADSLFIHDWNAVVETYHNEKNQSTVIEQYFMVVNMADHRLRYLKTVHSNTPLIIKIDTEERFGKDVIGVYDNQYRFIGYLPRKVVTEKGWLDPLKKSEIQLIGKYDGLLDGKPRISISVISMG</sequence>
<keyword evidence="2" id="KW-1185">Reference proteome</keyword>
<accession>A0AC61NBU3</accession>
<protein>
    <submittedName>
        <fullName evidence="1">Uncharacterized protein</fullName>
    </submittedName>
</protein>
<evidence type="ECO:0000313" key="1">
    <source>
        <dbReference type="EMBL" id="QZE12914.1"/>
    </source>
</evidence>
<evidence type="ECO:0000313" key="2">
    <source>
        <dbReference type="Proteomes" id="UP000826212"/>
    </source>
</evidence>
<organism evidence="1 2">
    <name type="scientific">Halosquirtibacter laminarini</name>
    <dbReference type="NCBI Taxonomy" id="3374600"/>
    <lineage>
        <taxon>Bacteria</taxon>
        <taxon>Pseudomonadati</taxon>
        <taxon>Bacteroidota</taxon>
        <taxon>Bacteroidia</taxon>
        <taxon>Marinilabiliales</taxon>
        <taxon>Prolixibacteraceae</taxon>
        <taxon>Halosquirtibacter</taxon>
    </lineage>
</organism>
<gene>
    <name evidence="1" type="ORF">K4L44_09970</name>
</gene>
<dbReference type="Proteomes" id="UP000826212">
    <property type="component" value="Chromosome"/>
</dbReference>
<dbReference type="EMBL" id="CP081303">
    <property type="protein sequence ID" value="QZE12914.1"/>
    <property type="molecule type" value="Genomic_DNA"/>
</dbReference>
<proteinExistence type="predicted"/>
<name>A0AC61NBU3_9BACT</name>